<protein>
    <submittedName>
        <fullName evidence="1">Molybdopterin synthase sulfur carrier subunit</fullName>
    </submittedName>
</protein>
<dbReference type="CDD" id="cd00754">
    <property type="entry name" value="Ubl_MoaD"/>
    <property type="match status" value="1"/>
</dbReference>
<dbReference type="Proteomes" id="UP000077519">
    <property type="component" value="Unassembled WGS sequence"/>
</dbReference>
<dbReference type="Gene3D" id="3.10.20.30">
    <property type="match status" value="1"/>
</dbReference>
<sequence length="80" mass="8453">MVEVRYFAGAADKAGCAKETFDLQPGSTIAELKAAVAHRHGDVMADVLRVSAFLVGDDLTREETATFGDRVDVLPPFAGG</sequence>
<organism evidence="1 2">
    <name type="scientific">Rhodococcoides kyotonense</name>
    <dbReference type="NCBI Taxonomy" id="398843"/>
    <lineage>
        <taxon>Bacteria</taxon>
        <taxon>Bacillati</taxon>
        <taxon>Actinomycetota</taxon>
        <taxon>Actinomycetes</taxon>
        <taxon>Mycobacteriales</taxon>
        <taxon>Nocardiaceae</taxon>
        <taxon>Rhodococcoides</taxon>
    </lineage>
</organism>
<dbReference type="InterPro" id="IPR016155">
    <property type="entry name" value="Mopterin_synth/thiamin_S_b"/>
</dbReference>
<dbReference type="RefSeq" id="WP_068421316.1">
    <property type="nucleotide sequence ID" value="NZ_LVHI01000003.1"/>
</dbReference>
<gene>
    <name evidence="1" type="ORF">A3K89_15265</name>
</gene>
<reference evidence="1 2" key="1">
    <citation type="submission" date="2016-03" db="EMBL/GenBank/DDBJ databases">
        <title>Genome sequence of Rhodococcus kyotonensis KB10.</title>
        <authorList>
            <person name="Jeong H."/>
            <person name="Hong C.E."/>
            <person name="Jo S.H."/>
            <person name="Park J.M."/>
        </authorList>
    </citation>
    <scope>NUCLEOTIDE SEQUENCE [LARGE SCALE GENOMIC DNA]</scope>
    <source>
        <strain evidence="1 2">KB10</strain>
    </source>
</reference>
<accession>A0A177YNP4</accession>
<evidence type="ECO:0000313" key="2">
    <source>
        <dbReference type="Proteomes" id="UP000077519"/>
    </source>
</evidence>
<dbReference type="InterPro" id="IPR003749">
    <property type="entry name" value="ThiS/MoaD-like"/>
</dbReference>
<dbReference type="SUPFAM" id="SSF54285">
    <property type="entry name" value="MoaD/ThiS"/>
    <property type="match status" value="1"/>
</dbReference>
<name>A0A177YNP4_9NOCA</name>
<evidence type="ECO:0000313" key="1">
    <source>
        <dbReference type="EMBL" id="OAK56638.1"/>
    </source>
</evidence>
<keyword evidence="2" id="KW-1185">Reference proteome</keyword>
<proteinExistence type="predicted"/>
<dbReference type="AlphaFoldDB" id="A0A177YNP4"/>
<dbReference type="EMBL" id="LVHI01000003">
    <property type="protein sequence ID" value="OAK56638.1"/>
    <property type="molecule type" value="Genomic_DNA"/>
</dbReference>
<comment type="caution">
    <text evidence="1">The sequence shown here is derived from an EMBL/GenBank/DDBJ whole genome shotgun (WGS) entry which is preliminary data.</text>
</comment>
<dbReference type="Pfam" id="PF02597">
    <property type="entry name" value="ThiS"/>
    <property type="match status" value="1"/>
</dbReference>
<dbReference type="InterPro" id="IPR012675">
    <property type="entry name" value="Beta-grasp_dom_sf"/>
</dbReference>